<evidence type="ECO:0000256" key="1">
    <source>
        <dbReference type="ARBA" id="ARBA00006817"/>
    </source>
</evidence>
<dbReference type="AlphaFoldDB" id="A0A4R6IJX5"/>
<sequence length="141" mass="15929">METEKNVVTVSATVNAPVEKVWEAWTNPKHIMQWTHASEDWHSPYADNDLQAGGKFKTTMAAKDGSFSFDFGGTYTRVDPYTAIEYTLDDGRTVKISFVKDFEGTEITEIFDPESQNPVSMQQEGWQAILNNFKKHAEAIS</sequence>
<dbReference type="Proteomes" id="UP000295499">
    <property type="component" value="Unassembled WGS sequence"/>
</dbReference>
<feature type="domain" description="Activator of Hsp90 ATPase homologue 1/2-like C-terminal" evidence="2">
    <location>
        <begin position="15"/>
        <end position="137"/>
    </location>
</feature>
<gene>
    <name evidence="3" type="ORF">CLV32_1280</name>
</gene>
<organism evidence="3 4">
    <name type="scientific">Pedobacter duraquae</name>
    <dbReference type="NCBI Taxonomy" id="425511"/>
    <lineage>
        <taxon>Bacteria</taxon>
        <taxon>Pseudomonadati</taxon>
        <taxon>Bacteroidota</taxon>
        <taxon>Sphingobacteriia</taxon>
        <taxon>Sphingobacteriales</taxon>
        <taxon>Sphingobacteriaceae</taxon>
        <taxon>Pedobacter</taxon>
    </lineage>
</organism>
<dbReference type="OrthoDB" id="384974at2"/>
<evidence type="ECO:0000259" key="2">
    <source>
        <dbReference type="Pfam" id="PF08327"/>
    </source>
</evidence>
<dbReference type="Gene3D" id="3.30.530.20">
    <property type="match status" value="1"/>
</dbReference>
<dbReference type="CDD" id="cd08897">
    <property type="entry name" value="SRPBCC_CalC_Aha1-like_4"/>
    <property type="match status" value="1"/>
</dbReference>
<protein>
    <submittedName>
        <fullName evidence="3">Uncharacterized protein YndB with AHSA1/START domain</fullName>
    </submittedName>
</protein>
<keyword evidence="4" id="KW-1185">Reference proteome</keyword>
<evidence type="ECO:0000313" key="3">
    <source>
        <dbReference type="EMBL" id="TDO22313.1"/>
    </source>
</evidence>
<dbReference type="Pfam" id="PF08327">
    <property type="entry name" value="AHSA1"/>
    <property type="match status" value="1"/>
</dbReference>
<reference evidence="3 4" key="1">
    <citation type="submission" date="2019-03" db="EMBL/GenBank/DDBJ databases">
        <title>Genomic Encyclopedia of Archaeal and Bacterial Type Strains, Phase II (KMG-II): from individual species to whole genera.</title>
        <authorList>
            <person name="Goeker M."/>
        </authorList>
    </citation>
    <scope>NUCLEOTIDE SEQUENCE [LARGE SCALE GENOMIC DNA]</scope>
    <source>
        <strain evidence="3 4">DSM 19034</strain>
    </source>
</reference>
<comment type="similarity">
    <text evidence="1">Belongs to the AHA1 family.</text>
</comment>
<dbReference type="InterPro" id="IPR013538">
    <property type="entry name" value="ASHA1/2-like_C"/>
</dbReference>
<dbReference type="InterPro" id="IPR023393">
    <property type="entry name" value="START-like_dom_sf"/>
</dbReference>
<accession>A0A4R6IJX5</accession>
<dbReference type="SUPFAM" id="SSF55961">
    <property type="entry name" value="Bet v1-like"/>
    <property type="match status" value="1"/>
</dbReference>
<evidence type="ECO:0000313" key="4">
    <source>
        <dbReference type="Proteomes" id="UP000295499"/>
    </source>
</evidence>
<comment type="caution">
    <text evidence="3">The sequence shown here is derived from an EMBL/GenBank/DDBJ whole genome shotgun (WGS) entry which is preliminary data.</text>
</comment>
<name>A0A4R6IJX5_9SPHI</name>
<dbReference type="EMBL" id="SNWM01000002">
    <property type="protein sequence ID" value="TDO22313.1"/>
    <property type="molecule type" value="Genomic_DNA"/>
</dbReference>
<proteinExistence type="inferred from homology"/>
<dbReference type="RefSeq" id="WP_133553571.1">
    <property type="nucleotide sequence ID" value="NZ_SNWM01000002.1"/>
</dbReference>